<dbReference type="InterPro" id="IPR036397">
    <property type="entry name" value="RNaseH_sf"/>
</dbReference>
<feature type="domain" description="Tc1-like transposase DDE" evidence="2">
    <location>
        <begin position="164"/>
        <end position="303"/>
    </location>
</feature>
<dbReference type="InterPro" id="IPR038717">
    <property type="entry name" value="Tc1-like_DDE_dom"/>
</dbReference>
<evidence type="ECO:0000313" key="6">
    <source>
        <dbReference type="Proteomes" id="UP001596220"/>
    </source>
</evidence>
<evidence type="ECO:0000259" key="2">
    <source>
        <dbReference type="Pfam" id="PF13358"/>
    </source>
</evidence>
<evidence type="ECO:0000259" key="4">
    <source>
        <dbReference type="Pfam" id="PF13592"/>
    </source>
</evidence>
<dbReference type="NCBIfam" id="NF033545">
    <property type="entry name" value="transpos_IS630"/>
    <property type="match status" value="1"/>
</dbReference>
<feature type="region of interest" description="Disordered" evidence="1">
    <location>
        <begin position="298"/>
        <end position="352"/>
    </location>
</feature>
<dbReference type="Gene3D" id="3.30.420.10">
    <property type="entry name" value="Ribonuclease H-like superfamily/Ribonuclease H"/>
    <property type="match status" value="1"/>
</dbReference>
<dbReference type="RefSeq" id="WP_380641250.1">
    <property type="nucleotide sequence ID" value="NZ_JBHSQO010000049.1"/>
</dbReference>
<organism evidence="5 6">
    <name type="scientific">Saccharothrix lopnurensis</name>
    <dbReference type="NCBI Taxonomy" id="1670621"/>
    <lineage>
        <taxon>Bacteria</taxon>
        <taxon>Bacillati</taxon>
        <taxon>Actinomycetota</taxon>
        <taxon>Actinomycetes</taxon>
        <taxon>Pseudonocardiales</taxon>
        <taxon>Pseudonocardiaceae</taxon>
        <taxon>Saccharothrix</taxon>
    </lineage>
</organism>
<protein>
    <submittedName>
        <fullName evidence="5">IS630 family transposase</fullName>
    </submittedName>
</protein>
<dbReference type="Pfam" id="PF13518">
    <property type="entry name" value="HTH_28"/>
    <property type="match status" value="1"/>
</dbReference>
<dbReference type="EMBL" id="JBHSQO010000049">
    <property type="protein sequence ID" value="MFC6093747.1"/>
    <property type="molecule type" value="Genomic_DNA"/>
</dbReference>
<name>A0ABW1PFR9_9PSEU</name>
<dbReference type="Pfam" id="PF13358">
    <property type="entry name" value="DDE_3"/>
    <property type="match status" value="1"/>
</dbReference>
<comment type="caution">
    <text evidence="5">The sequence shown here is derived from an EMBL/GenBank/DDBJ whole genome shotgun (WGS) entry which is preliminary data.</text>
</comment>
<reference evidence="6" key="1">
    <citation type="journal article" date="2019" name="Int. J. Syst. Evol. Microbiol.">
        <title>The Global Catalogue of Microorganisms (GCM) 10K type strain sequencing project: providing services to taxonomists for standard genome sequencing and annotation.</title>
        <authorList>
            <consortium name="The Broad Institute Genomics Platform"/>
            <consortium name="The Broad Institute Genome Sequencing Center for Infectious Disease"/>
            <person name="Wu L."/>
            <person name="Ma J."/>
        </authorList>
    </citation>
    <scope>NUCLEOTIDE SEQUENCE [LARGE SCALE GENOMIC DNA]</scope>
    <source>
        <strain evidence="6">CGMCC 4.7246</strain>
    </source>
</reference>
<dbReference type="Proteomes" id="UP001596220">
    <property type="component" value="Unassembled WGS sequence"/>
</dbReference>
<dbReference type="InterPro" id="IPR055247">
    <property type="entry name" value="InsJ-like_HTH"/>
</dbReference>
<proteinExistence type="predicted"/>
<gene>
    <name evidence="5" type="ORF">ACFP3R_31135</name>
</gene>
<feature type="domain" description="Winged helix-turn helix" evidence="4">
    <location>
        <begin position="91"/>
        <end position="148"/>
    </location>
</feature>
<dbReference type="SUPFAM" id="SSF46689">
    <property type="entry name" value="Homeodomain-like"/>
    <property type="match status" value="1"/>
</dbReference>
<dbReference type="InterPro" id="IPR047655">
    <property type="entry name" value="Transpos_IS630-like"/>
</dbReference>
<dbReference type="Pfam" id="PF13592">
    <property type="entry name" value="HTH_33"/>
    <property type="match status" value="1"/>
</dbReference>
<evidence type="ECO:0000313" key="5">
    <source>
        <dbReference type="EMBL" id="MFC6093747.1"/>
    </source>
</evidence>
<feature type="compositionally biased region" description="Low complexity" evidence="1">
    <location>
        <begin position="307"/>
        <end position="336"/>
    </location>
</feature>
<keyword evidence="6" id="KW-1185">Reference proteome</keyword>
<accession>A0ABW1PFR9</accession>
<dbReference type="PANTHER" id="PTHR46564">
    <property type="entry name" value="TRANSPOSASE"/>
    <property type="match status" value="1"/>
</dbReference>
<dbReference type="InterPro" id="IPR025959">
    <property type="entry name" value="Winged_HTH_dom"/>
</dbReference>
<dbReference type="PANTHER" id="PTHR46564:SF1">
    <property type="entry name" value="TRANSPOSASE"/>
    <property type="match status" value="1"/>
</dbReference>
<evidence type="ECO:0000259" key="3">
    <source>
        <dbReference type="Pfam" id="PF13518"/>
    </source>
</evidence>
<feature type="domain" description="Insertion element IS150 protein InsJ-like helix-turn-helix" evidence="3">
    <location>
        <begin position="10"/>
        <end position="62"/>
    </location>
</feature>
<sequence>MSPAEQEVLRLRVVAALESGQVEGYRQAAEVFRVSVRSVGTWWRAYRRDGRDGLATRRGRPGPAELVSPEDRGTLFAAMADHSPEELLIGGPLWTRQTVVELIRLVVGVEMTEQGVGLWLRRHGFTPQRPARRAYRQQPAAVRAWLDEDYPAIEARAKAEGAAIAWVDQCGLRSDAAPPGRSWAPRGRTPIVRVTGKRLRVNVMSAVASRGALWFTVFTERFTATVFTAFLDRVARQADRKVHVIADRHPVHRSKAVRAWLEANAERIELHLMPGYSPEPNPDELLNADLKRNVNASRAHNTDRLATKPAASRAAASTSRTSSAATSVPRTSATPSCRKPKTFGSISEALRA</sequence>
<dbReference type="InterPro" id="IPR009057">
    <property type="entry name" value="Homeodomain-like_sf"/>
</dbReference>
<evidence type="ECO:0000256" key="1">
    <source>
        <dbReference type="SAM" id="MobiDB-lite"/>
    </source>
</evidence>